<dbReference type="Gene3D" id="1.20.1250.20">
    <property type="entry name" value="MFS general substrate transporter like domains"/>
    <property type="match status" value="2"/>
</dbReference>
<accession>W9VRF2</accession>
<dbReference type="eggNOG" id="KOG0254">
    <property type="taxonomic scope" value="Eukaryota"/>
</dbReference>
<dbReference type="PROSITE" id="PS50850">
    <property type="entry name" value="MFS"/>
    <property type="match status" value="1"/>
</dbReference>
<feature type="transmembrane region" description="Helical" evidence="6">
    <location>
        <begin position="386"/>
        <end position="407"/>
    </location>
</feature>
<keyword evidence="9" id="KW-1185">Reference proteome</keyword>
<comment type="subcellular location">
    <subcellularLocation>
        <location evidence="1">Membrane</location>
        <topology evidence="1">Multi-pass membrane protein</topology>
    </subcellularLocation>
</comment>
<sequence length="527" mass="55708">MSVTATDTIELTPPAQVVSKVQKQSVPDDQAVPCEDEQTTPEQSPLKKGTTAVIFASITGVTGISSLLAGLVTVVLPPMAKDLGLSDAVLLWPSSIYALTCGCSLILSGAVADVVGSRFMYLLGCLLQSIFTLACGLAKTSFQLLFFRALAGIAIAFCLPSAVSLITTYFPHGQRRNFAFAMMGAGQPIGFSIGLVVGGILADGPGWRVGFHIAAAINTVFLGLALFGLPKPADPTRLSLGRLRTDIDWPGAIILSTTLGLLSYVFAVLTGSVSSIKSATNIACLSTAIALIPAFVFWVGRQEKLGRPAIIPNSLWRNRVFTSICIDVFLAWGAFNATETLLTFFFQDVQHLSATQTSLRFLPAPASGIATNIVMGLAVHKVRADWAVIVTMAVSSISPLLVAIMKVRAPYWEYAFPAIALNAIGPDVLFTVSNLVITAAFPEKTQALAGGVFNTVAQIGKSVGLALSAVIAGTITMQSGYPEKHGPKALMEGYRAAFWFILSVTAATLVVSLWGLRNIGKIGHKRE</sequence>
<feature type="transmembrane region" description="Helical" evidence="6">
    <location>
        <begin position="249"/>
        <end position="270"/>
    </location>
</feature>
<feature type="transmembrane region" description="Helical" evidence="6">
    <location>
        <begin position="496"/>
        <end position="516"/>
    </location>
</feature>
<feature type="transmembrane region" description="Helical" evidence="6">
    <location>
        <begin position="209"/>
        <end position="229"/>
    </location>
</feature>
<proteinExistence type="predicted"/>
<dbReference type="InterPro" id="IPR036259">
    <property type="entry name" value="MFS_trans_sf"/>
</dbReference>
<dbReference type="PANTHER" id="PTHR42718:SF27">
    <property type="entry name" value="TRANSPORTER, PUTATIVE-RELATED"/>
    <property type="match status" value="1"/>
</dbReference>
<dbReference type="GO" id="GO:0022857">
    <property type="term" value="F:transmembrane transporter activity"/>
    <property type="evidence" value="ECO:0007669"/>
    <property type="project" value="InterPro"/>
</dbReference>
<keyword evidence="2 6" id="KW-0812">Transmembrane</keyword>
<evidence type="ECO:0000256" key="4">
    <source>
        <dbReference type="ARBA" id="ARBA00023136"/>
    </source>
</evidence>
<evidence type="ECO:0000256" key="3">
    <source>
        <dbReference type="ARBA" id="ARBA00022989"/>
    </source>
</evidence>
<feature type="transmembrane region" description="Helical" evidence="6">
    <location>
        <begin position="419"/>
        <end position="441"/>
    </location>
</feature>
<protein>
    <recommendedName>
        <fullName evidence="7">Major facilitator superfamily (MFS) profile domain-containing protein</fullName>
    </recommendedName>
</protein>
<gene>
    <name evidence="8" type="ORF">A1O7_05722</name>
</gene>
<dbReference type="InterPro" id="IPR020846">
    <property type="entry name" value="MFS_dom"/>
</dbReference>
<dbReference type="RefSeq" id="XP_007757920.1">
    <property type="nucleotide sequence ID" value="XM_007759730.1"/>
</dbReference>
<dbReference type="VEuPathDB" id="FungiDB:A1O7_05722"/>
<keyword evidence="3 6" id="KW-1133">Transmembrane helix</keyword>
<evidence type="ECO:0000259" key="7">
    <source>
        <dbReference type="PROSITE" id="PS50850"/>
    </source>
</evidence>
<comment type="caution">
    <text evidence="8">The sequence shown here is derived from an EMBL/GenBank/DDBJ whole genome shotgun (WGS) entry which is preliminary data.</text>
</comment>
<feature type="transmembrane region" description="Helical" evidence="6">
    <location>
        <begin position="119"/>
        <end position="138"/>
    </location>
</feature>
<evidence type="ECO:0000313" key="8">
    <source>
        <dbReference type="EMBL" id="EXJ58297.1"/>
    </source>
</evidence>
<feature type="domain" description="Major facilitator superfamily (MFS) profile" evidence="7">
    <location>
        <begin position="54"/>
        <end position="520"/>
    </location>
</feature>
<evidence type="ECO:0000256" key="6">
    <source>
        <dbReference type="SAM" id="Phobius"/>
    </source>
</evidence>
<dbReference type="EMBL" id="AMGW01000004">
    <property type="protein sequence ID" value="EXJ58297.1"/>
    <property type="molecule type" value="Genomic_DNA"/>
</dbReference>
<dbReference type="GeneID" id="19180305"/>
<dbReference type="SUPFAM" id="SSF103473">
    <property type="entry name" value="MFS general substrate transporter"/>
    <property type="match status" value="1"/>
</dbReference>
<feature type="region of interest" description="Disordered" evidence="5">
    <location>
        <begin position="19"/>
        <end position="45"/>
    </location>
</feature>
<feature type="transmembrane region" description="Helical" evidence="6">
    <location>
        <begin position="145"/>
        <end position="166"/>
    </location>
</feature>
<dbReference type="Proteomes" id="UP000019473">
    <property type="component" value="Unassembled WGS sequence"/>
</dbReference>
<dbReference type="Pfam" id="PF07690">
    <property type="entry name" value="MFS_1"/>
    <property type="match status" value="1"/>
</dbReference>
<reference evidence="8 9" key="1">
    <citation type="submission" date="2013-03" db="EMBL/GenBank/DDBJ databases">
        <title>The Genome Sequence of Cladophialophora yegresii CBS 114405.</title>
        <authorList>
            <consortium name="The Broad Institute Genomics Platform"/>
            <person name="Cuomo C."/>
            <person name="de Hoog S."/>
            <person name="Gorbushina A."/>
            <person name="Walker B."/>
            <person name="Young S.K."/>
            <person name="Zeng Q."/>
            <person name="Gargeya S."/>
            <person name="Fitzgerald M."/>
            <person name="Haas B."/>
            <person name="Abouelleil A."/>
            <person name="Allen A.W."/>
            <person name="Alvarado L."/>
            <person name="Arachchi H.M."/>
            <person name="Berlin A.M."/>
            <person name="Chapman S.B."/>
            <person name="Gainer-Dewar J."/>
            <person name="Goldberg J."/>
            <person name="Griggs A."/>
            <person name="Gujja S."/>
            <person name="Hansen M."/>
            <person name="Howarth C."/>
            <person name="Imamovic A."/>
            <person name="Ireland A."/>
            <person name="Larimer J."/>
            <person name="McCowan C."/>
            <person name="Murphy C."/>
            <person name="Pearson M."/>
            <person name="Poon T.W."/>
            <person name="Priest M."/>
            <person name="Roberts A."/>
            <person name="Saif S."/>
            <person name="Shea T."/>
            <person name="Sisk P."/>
            <person name="Sykes S."/>
            <person name="Wortman J."/>
            <person name="Nusbaum C."/>
            <person name="Birren B."/>
        </authorList>
    </citation>
    <scope>NUCLEOTIDE SEQUENCE [LARGE SCALE GENOMIC DNA]</scope>
    <source>
        <strain evidence="8 9">CBS 114405</strain>
    </source>
</reference>
<feature type="transmembrane region" description="Helical" evidence="6">
    <location>
        <begin position="358"/>
        <end position="380"/>
    </location>
</feature>
<evidence type="ECO:0000256" key="2">
    <source>
        <dbReference type="ARBA" id="ARBA00022692"/>
    </source>
</evidence>
<feature type="transmembrane region" description="Helical" evidence="6">
    <location>
        <begin position="320"/>
        <end position="346"/>
    </location>
</feature>
<evidence type="ECO:0000256" key="1">
    <source>
        <dbReference type="ARBA" id="ARBA00004141"/>
    </source>
</evidence>
<keyword evidence="4 6" id="KW-0472">Membrane</keyword>
<dbReference type="PANTHER" id="PTHR42718">
    <property type="entry name" value="MAJOR FACILITATOR SUPERFAMILY MULTIDRUG TRANSPORTER MFSC"/>
    <property type="match status" value="1"/>
</dbReference>
<dbReference type="HOGENOM" id="CLU_000960_27_5_1"/>
<name>W9VRF2_9EURO</name>
<evidence type="ECO:0000313" key="9">
    <source>
        <dbReference type="Proteomes" id="UP000019473"/>
    </source>
</evidence>
<feature type="transmembrane region" description="Helical" evidence="6">
    <location>
        <begin position="282"/>
        <end position="300"/>
    </location>
</feature>
<feature type="transmembrane region" description="Helical" evidence="6">
    <location>
        <begin position="52"/>
        <end position="76"/>
    </location>
</feature>
<dbReference type="OrthoDB" id="2130629at2759"/>
<feature type="transmembrane region" description="Helical" evidence="6">
    <location>
        <begin position="178"/>
        <end position="202"/>
    </location>
</feature>
<dbReference type="GO" id="GO:0016020">
    <property type="term" value="C:membrane"/>
    <property type="evidence" value="ECO:0007669"/>
    <property type="project" value="UniProtKB-SubCell"/>
</dbReference>
<dbReference type="InterPro" id="IPR011701">
    <property type="entry name" value="MFS"/>
</dbReference>
<organism evidence="8 9">
    <name type="scientific">Cladophialophora yegresii CBS 114405</name>
    <dbReference type="NCBI Taxonomy" id="1182544"/>
    <lineage>
        <taxon>Eukaryota</taxon>
        <taxon>Fungi</taxon>
        <taxon>Dikarya</taxon>
        <taxon>Ascomycota</taxon>
        <taxon>Pezizomycotina</taxon>
        <taxon>Eurotiomycetes</taxon>
        <taxon>Chaetothyriomycetidae</taxon>
        <taxon>Chaetothyriales</taxon>
        <taxon>Herpotrichiellaceae</taxon>
        <taxon>Cladophialophora</taxon>
    </lineage>
</organism>
<feature type="transmembrane region" description="Helical" evidence="6">
    <location>
        <begin position="88"/>
        <end position="107"/>
    </location>
</feature>
<dbReference type="AlphaFoldDB" id="W9VRF2"/>
<evidence type="ECO:0000256" key="5">
    <source>
        <dbReference type="SAM" id="MobiDB-lite"/>
    </source>
</evidence>